<evidence type="ECO:0000256" key="4">
    <source>
        <dbReference type="ARBA" id="ARBA00022840"/>
    </source>
</evidence>
<comment type="catalytic activity">
    <reaction evidence="8">
        <text>tRNA(Tyr) + L-tyrosine + ATP = L-tyrosyl-tRNA(Tyr) + AMP + diphosphate + H(+)</text>
        <dbReference type="Rhea" id="RHEA:10220"/>
        <dbReference type="Rhea" id="RHEA-COMP:9706"/>
        <dbReference type="Rhea" id="RHEA-COMP:9707"/>
        <dbReference type="ChEBI" id="CHEBI:15378"/>
        <dbReference type="ChEBI" id="CHEBI:30616"/>
        <dbReference type="ChEBI" id="CHEBI:33019"/>
        <dbReference type="ChEBI" id="CHEBI:58315"/>
        <dbReference type="ChEBI" id="CHEBI:78442"/>
        <dbReference type="ChEBI" id="CHEBI:78536"/>
        <dbReference type="ChEBI" id="CHEBI:456215"/>
        <dbReference type="EC" id="6.1.1.1"/>
    </reaction>
</comment>
<keyword evidence="5 9" id="KW-0648">Protein biosynthesis</keyword>
<dbReference type="Proteomes" id="UP000887566">
    <property type="component" value="Unplaced"/>
</dbReference>
<evidence type="ECO:0000256" key="3">
    <source>
        <dbReference type="ARBA" id="ARBA00022741"/>
    </source>
</evidence>
<evidence type="ECO:0000256" key="8">
    <source>
        <dbReference type="ARBA" id="ARBA00048248"/>
    </source>
</evidence>
<keyword evidence="4 9" id="KW-0067">ATP-binding</keyword>
<protein>
    <recommendedName>
        <fullName evidence="1">tyrosine--tRNA ligase</fullName>
        <ecNumber evidence="1">6.1.1.1</ecNumber>
    </recommendedName>
    <alternativeName>
        <fullName evidence="7">Tyrosyl-tRNA synthetase</fullName>
    </alternativeName>
</protein>
<evidence type="ECO:0000256" key="9">
    <source>
        <dbReference type="RuleBase" id="RU363036"/>
    </source>
</evidence>
<dbReference type="InterPro" id="IPR050489">
    <property type="entry name" value="Tyr-tRNA_synthase"/>
</dbReference>
<dbReference type="SUPFAM" id="SSF52374">
    <property type="entry name" value="Nucleotidylyl transferase"/>
    <property type="match status" value="1"/>
</dbReference>
<evidence type="ECO:0000313" key="12">
    <source>
        <dbReference type="WBParaSite" id="PSAMB.scaffold11542size3280.g34227.t1"/>
    </source>
</evidence>
<comment type="similarity">
    <text evidence="9">Belongs to the class-I aminoacyl-tRNA synthetase family.</text>
</comment>
<accession>A0A914UPB2</accession>
<keyword evidence="11" id="KW-1185">Reference proteome</keyword>
<dbReference type="Gene3D" id="3.40.50.620">
    <property type="entry name" value="HUPs"/>
    <property type="match status" value="1"/>
</dbReference>
<feature type="compositionally biased region" description="Basic residues" evidence="10">
    <location>
        <begin position="222"/>
        <end position="234"/>
    </location>
</feature>
<dbReference type="GO" id="GO:0005737">
    <property type="term" value="C:cytoplasm"/>
    <property type="evidence" value="ECO:0007669"/>
    <property type="project" value="TreeGrafter"/>
</dbReference>
<proteinExistence type="inferred from homology"/>
<dbReference type="InterPro" id="IPR014729">
    <property type="entry name" value="Rossmann-like_a/b/a_fold"/>
</dbReference>
<evidence type="ECO:0000256" key="2">
    <source>
        <dbReference type="ARBA" id="ARBA00022598"/>
    </source>
</evidence>
<evidence type="ECO:0000256" key="10">
    <source>
        <dbReference type="SAM" id="MobiDB-lite"/>
    </source>
</evidence>
<keyword evidence="3 9" id="KW-0547">Nucleotide-binding</keyword>
<dbReference type="EC" id="6.1.1.1" evidence="1"/>
<keyword evidence="6 9" id="KW-0030">Aminoacyl-tRNA synthetase</keyword>
<dbReference type="WBParaSite" id="PSAMB.scaffold11542size3280.g34227.t1">
    <property type="protein sequence ID" value="PSAMB.scaffold11542size3280.g34227.t1"/>
    <property type="gene ID" value="PSAMB.scaffold11542size3280.g34227"/>
</dbReference>
<evidence type="ECO:0000256" key="7">
    <source>
        <dbReference type="ARBA" id="ARBA00033323"/>
    </source>
</evidence>
<dbReference type="InterPro" id="IPR002305">
    <property type="entry name" value="aa-tRNA-synth_Ic"/>
</dbReference>
<reference evidence="12" key="1">
    <citation type="submission" date="2022-11" db="UniProtKB">
        <authorList>
            <consortium name="WormBaseParasite"/>
        </authorList>
    </citation>
    <scope>IDENTIFICATION</scope>
</reference>
<evidence type="ECO:0000256" key="1">
    <source>
        <dbReference type="ARBA" id="ARBA00013160"/>
    </source>
</evidence>
<dbReference type="GO" id="GO:0004831">
    <property type="term" value="F:tyrosine-tRNA ligase activity"/>
    <property type="evidence" value="ECO:0007669"/>
    <property type="project" value="UniProtKB-EC"/>
</dbReference>
<dbReference type="PANTHER" id="PTHR46264:SF4">
    <property type="entry name" value="TYROSINE--TRNA LIGASE, CYTOPLASMIC"/>
    <property type="match status" value="1"/>
</dbReference>
<evidence type="ECO:0000256" key="5">
    <source>
        <dbReference type="ARBA" id="ARBA00022917"/>
    </source>
</evidence>
<organism evidence="11 12">
    <name type="scientific">Plectus sambesii</name>
    <dbReference type="NCBI Taxonomy" id="2011161"/>
    <lineage>
        <taxon>Eukaryota</taxon>
        <taxon>Metazoa</taxon>
        <taxon>Ecdysozoa</taxon>
        <taxon>Nematoda</taxon>
        <taxon>Chromadorea</taxon>
        <taxon>Plectida</taxon>
        <taxon>Plectina</taxon>
        <taxon>Plectoidea</taxon>
        <taxon>Plectidae</taxon>
        <taxon>Plectus</taxon>
    </lineage>
</organism>
<name>A0A914UPB2_9BILA</name>
<dbReference type="GO" id="GO:0005524">
    <property type="term" value="F:ATP binding"/>
    <property type="evidence" value="ECO:0007669"/>
    <property type="project" value="UniProtKB-KW"/>
</dbReference>
<dbReference type="GO" id="GO:0006437">
    <property type="term" value="P:tyrosyl-tRNA aminoacylation"/>
    <property type="evidence" value="ECO:0007669"/>
    <property type="project" value="TreeGrafter"/>
</dbReference>
<keyword evidence="2 9" id="KW-0436">Ligase</keyword>
<dbReference type="AlphaFoldDB" id="A0A914UPB2"/>
<feature type="region of interest" description="Disordered" evidence="10">
    <location>
        <begin position="214"/>
        <end position="234"/>
    </location>
</feature>
<dbReference type="Gene3D" id="1.10.240.10">
    <property type="entry name" value="Tyrosyl-Transfer RNA Synthetase"/>
    <property type="match status" value="1"/>
</dbReference>
<sequence length="234" mass="25457">MLTVYKLASHVERDAAREAGVAIVKQIEFPMLSTLLCPLFQAADEEHLEADVHFGGADLTKCFELAEKILPKIDCARRTHLTCELVPGVVGPKMSASLEESILDPLDGGKALKNRLKKAFCEPGNVADNPPLAFTKAIIFPLLVGQPFLIPRAEKHGGEISIPDAATAEKSFAEEQLHPGDLKLGVESFFNDYLEPVRAEFALEDAQKMFLAAFPPPEKKGKAAKSQKKPPAKS</sequence>
<dbReference type="PANTHER" id="PTHR46264">
    <property type="entry name" value="TYROSINE-TRNA LIGASE"/>
    <property type="match status" value="1"/>
</dbReference>
<evidence type="ECO:0000256" key="6">
    <source>
        <dbReference type="ARBA" id="ARBA00023146"/>
    </source>
</evidence>
<dbReference type="Pfam" id="PF00579">
    <property type="entry name" value="tRNA-synt_1b"/>
    <property type="match status" value="1"/>
</dbReference>
<evidence type="ECO:0000313" key="11">
    <source>
        <dbReference type="Proteomes" id="UP000887566"/>
    </source>
</evidence>